<evidence type="ECO:0000256" key="2">
    <source>
        <dbReference type="ARBA" id="ARBA00022670"/>
    </source>
</evidence>
<evidence type="ECO:0000256" key="6">
    <source>
        <dbReference type="ARBA" id="ARBA00044538"/>
    </source>
</evidence>
<name>A0A1M6C6Z7_9FIRM</name>
<dbReference type="EMBL" id="FQZP01000004">
    <property type="protein sequence ID" value="SHI56723.1"/>
    <property type="molecule type" value="Genomic_DNA"/>
</dbReference>
<dbReference type="SUPFAM" id="SSF118010">
    <property type="entry name" value="TM1457-like"/>
    <property type="match status" value="1"/>
</dbReference>
<evidence type="ECO:0000256" key="1">
    <source>
        <dbReference type="ARBA" id="ARBA00022517"/>
    </source>
</evidence>
<dbReference type="Pfam" id="PF04327">
    <property type="entry name" value="Peptidase_Prp"/>
    <property type="match status" value="1"/>
</dbReference>
<organism evidence="7 8">
    <name type="scientific">Thermoclostridium caenicola</name>
    <dbReference type="NCBI Taxonomy" id="659425"/>
    <lineage>
        <taxon>Bacteria</taxon>
        <taxon>Bacillati</taxon>
        <taxon>Bacillota</taxon>
        <taxon>Clostridia</taxon>
        <taxon>Eubacteriales</taxon>
        <taxon>Oscillospiraceae</taxon>
        <taxon>Thermoclostridium</taxon>
    </lineage>
</organism>
<keyword evidence="4" id="KW-0788">Thiol protease</keyword>
<sequence length="110" mass="12174">MTKATIYRSKDGLIRGFRIRGHAGAGRQGEYDLVCAAISAIGYTAIGALDELCGISEYTESDGRLEMMLPDNISPDVLAKAEIILETLEIGLKQIEMQYARHLRVMNREV</sequence>
<dbReference type="AlphaFoldDB" id="A0A1M6C6Z7"/>
<dbReference type="Proteomes" id="UP000324781">
    <property type="component" value="Unassembled WGS sequence"/>
</dbReference>
<dbReference type="RefSeq" id="WP_149677735.1">
    <property type="nucleotide sequence ID" value="NZ_DAONMB010000100.1"/>
</dbReference>
<evidence type="ECO:0000256" key="3">
    <source>
        <dbReference type="ARBA" id="ARBA00022801"/>
    </source>
</evidence>
<keyword evidence="3" id="KW-0378">Hydrolase</keyword>
<dbReference type="CDD" id="cd16332">
    <property type="entry name" value="Prp-like"/>
    <property type="match status" value="1"/>
</dbReference>
<dbReference type="OrthoDB" id="48998at2"/>
<protein>
    <recommendedName>
        <fullName evidence="6">Ribosomal processing cysteine protease Prp</fullName>
    </recommendedName>
</protein>
<reference evidence="7 8" key="1">
    <citation type="submission" date="2016-11" db="EMBL/GenBank/DDBJ databases">
        <authorList>
            <person name="Varghese N."/>
            <person name="Submissions S."/>
        </authorList>
    </citation>
    <scope>NUCLEOTIDE SEQUENCE [LARGE SCALE GENOMIC DNA]</scope>
    <source>
        <strain evidence="7 8">DSM 19027</strain>
    </source>
</reference>
<dbReference type="GO" id="GO:0008234">
    <property type="term" value="F:cysteine-type peptidase activity"/>
    <property type="evidence" value="ECO:0007669"/>
    <property type="project" value="UniProtKB-KW"/>
</dbReference>
<keyword evidence="8" id="KW-1185">Reference proteome</keyword>
<gene>
    <name evidence="7" type="ORF">SAMN05444373_100468</name>
</gene>
<dbReference type="PANTHER" id="PTHR39178:SF1">
    <property type="entry name" value="RIBOSOMAL-PROCESSING CYSTEINE PROTEASE PRP"/>
    <property type="match status" value="1"/>
</dbReference>
<comment type="similarity">
    <text evidence="5">Belongs to the Prp family.</text>
</comment>
<dbReference type="GO" id="GO:0006508">
    <property type="term" value="P:proteolysis"/>
    <property type="evidence" value="ECO:0007669"/>
    <property type="project" value="UniProtKB-KW"/>
</dbReference>
<keyword evidence="2" id="KW-0645">Protease</keyword>
<evidence type="ECO:0000256" key="5">
    <source>
        <dbReference type="ARBA" id="ARBA00044503"/>
    </source>
</evidence>
<evidence type="ECO:0000256" key="4">
    <source>
        <dbReference type="ARBA" id="ARBA00022807"/>
    </source>
</evidence>
<dbReference type="GO" id="GO:0042254">
    <property type="term" value="P:ribosome biogenesis"/>
    <property type="evidence" value="ECO:0007669"/>
    <property type="project" value="UniProtKB-KW"/>
</dbReference>
<dbReference type="PANTHER" id="PTHR39178">
    <property type="entry name" value="HYPOTHETICAL RIBOSOME-ASSOCIATED PROTEIN"/>
    <property type="match status" value="1"/>
</dbReference>
<evidence type="ECO:0000313" key="8">
    <source>
        <dbReference type="Proteomes" id="UP000324781"/>
    </source>
</evidence>
<dbReference type="Gene3D" id="3.30.70.1490">
    <property type="entry name" value="Cysteine protease Prp"/>
    <property type="match status" value="1"/>
</dbReference>
<proteinExistence type="inferred from homology"/>
<accession>A0A1M6C6Z7</accession>
<evidence type="ECO:0000313" key="7">
    <source>
        <dbReference type="EMBL" id="SHI56723.1"/>
    </source>
</evidence>
<dbReference type="InterPro" id="IPR036764">
    <property type="entry name" value="Peptidase_Prp_sf"/>
</dbReference>
<keyword evidence="1" id="KW-0690">Ribosome biogenesis</keyword>
<dbReference type="InterPro" id="IPR007422">
    <property type="entry name" value="Peptidase_Prp"/>
</dbReference>